<dbReference type="GO" id="GO:0005737">
    <property type="term" value="C:cytoplasm"/>
    <property type="evidence" value="ECO:0007669"/>
    <property type="project" value="InterPro"/>
</dbReference>
<protein>
    <recommendedName>
        <fullName evidence="2">NAD(+) synthase [glutamine-hydrolyzing]</fullName>
    </recommendedName>
</protein>
<dbReference type="Pfam" id="PF00795">
    <property type="entry name" value="CN_hydrolase"/>
    <property type="match status" value="1"/>
</dbReference>
<dbReference type="GeneID" id="94434856"/>
<dbReference type="InterPro" id="IPR003010">
    <property type="entry name" value="C-N_Hydrolase"/>
</dbReference>
<dbReference type="InterPro" id="IPR003694">
    <property type="entry name" value="NAD_synthase"/>
</dbReference>
<evidence type="ECO:0000313" key="5">
    <source>
        <dbReference type="Proteomes" id="UP000221165"/>
    </source>
</evidence>
<dbReference type="VEuPathDB" id="ToxoDB:CSUI_011547"/>
<dbReference type="GO" id="GO:0009435">
    <property type="term" value="P:NAD+ biosynthetic process"/>
    <property type="evidence" value="ECO:0007669"/>
    <property type="project" value="InterPro"/>
</dbReference>
<name>A0A2C6KE25_9APIC</name>
<dbReference type="AlphaFoldDB" id="A0A2C6KE25"/>
<dbReference type="PANTHER" id="PTHR23090">
    <property type="entry name" value="NH 3 /GLUTAMINE-DEPENDENT NAD + SYNTHETASE"/>
    <property type="match status" value="1"/>
</dbReference>
<gene>
    <name evidence="4" type="ORF">CSUI_011547</name>
</gene>
<proteinExistence type="predicted"/>
<reference evidence="4 5" key="1">
    <citation type="journal article" date="2017" name="Int. J. Parasitol.">
        <title>The genome of the protozoan parasite Cystoisospora suis and a reverse vaccinology approach to identify vaccine candidates.</title>
        <authorList>
            <person name="Palmieri N."/>
            <person name="Shrestha A."/>
            <person name="Ruttkowski B."/>
            <person name="Beck T."/>
            <person name="Vogl C."/>
            <person name="Tomley F."/>
            <person name="Blake D.P."/>
            <person name="Joachim A."/>
        </authorList>
    </citation>
    <scope>NUCLEOTIDE SEQUENCE [LARGE SCALE GENOMIC DNA]</scope>
    <source>
        <strain evidence="4 5">Wien I</strain>
    </source>
</reference>
<sequence length="117" mass="13583">PELEIPGYGCEDHFLELDTVNHSWEVLAELLSSDLTDGILCDIGIPALHRSLRYNCRVWVYNRRILLVRPKMVLADELNYRESRYFARWYASPGDELEEFKLPLCITHVTGQTTAPF</sequence>
<dbReference type="Gene3D" id="3.60.110.10">
    <property type="entry name" value="Carbon-nitrogen hydrolase"/>
    <property type="match status" value="1"/>
</dbReference>
<dbReference type="OrthoDB" id="2020662at2759"/>
<dbReference type="GO" id="GO:0003952">
    <property type="term" value="F:NAD+ synthase (glutamine-hydrolyzing) activity"/>
    <property type="evidence" value="ECO:0007669"/>
    <property type="project" value="InterPro"/>
</dbReference>
<dbReference type="PROSITE" id="PS50263">
    <property type="entry name" value="CN_HYDROLASE"/>
    <property type="match status" value="1"/>
</dbReference>
<dbReference type="GO" id="GO:0004359">
    <property type="term" value="F:glutaminase activity"/>
    <property type="evidence" value="ECO:0007669"/>
    <property type="project" value="InterPro"/>
</dbReference>
<feature type="non-terminal residue" evidence="4">
    <location>
        <position position="117"/>
    </location>
</feature>
<dbReference type="SUPFAM" id="SSF56317">
    <property type="entry name" value="Carbon-nitrogen hydrolase"/>
    <property type="match status" value="1"/>
</dbReference>
<evidence type="ECO:0000313" key="4">
    <source>
        <dbReference type="EMBL" id="PHJ14643.1"/>
    </source>
</evidence>
<evidence type="ECO:0000256" key="2">
    <source>
        <dbReference type="ARBA" id="ARBA00030681"/>
    </source>
</evidence>
<dbReference type="EMBL" id="MIGC01013309">
    <property type="protein sequence ID" value="PHJ14643.1"/>
    <property type="molecule type" value="Genomic_DNA"/>
</dbReference>
<dbReference type="InterPro" id="IPR036526">
    <property type="entry name" value="C-N_Hydrolase_sf"/>
</dbReference>
<dbReference type="PANTHER" id="PTHR23090:SF9">
    <property type="entry name" value="GLUTAMINE-DEPENDENT NAD(+) SYNTHETASE"/>
    <property type="match status" value="1"/>
</dbReference>
<feature type="non-terminal residue" evidence="4">
    <location>
        <position position="1"/>
    </location>
</feature>
<organism evidence="4 5">
    <name type="scientific">Cystoisospora suis</name>
    <dbReference type="NCBI Taxonomy" id="483139"/>
    <lineage>
        <taxon>Eukaryota</taxon>
        <taxon>Sar</taxon>
        <taxon>Alveolata</taxon>
        <taxon>Apicomplexa</taxon>
        <taxon>Conoidasida</taxon>
        <taxon>Coccidia</taxon>
        <taxon>Eucoccidiorida</taxon>
        <taxon>Eimeriorina</taxon>
        <taxon>Sarcocystidae</taxon>
        <taxon>Cystoisospora</taxon>
    </lineage>
</organism>
<dbReference type="RefSeq" id="XP_067916379.1">
    <property type="nucleotide sequence ID" value="XM_068071645.1"/>
</dbReference>
<feature type="domain" description="CN hydrolase" evidence="3">
    <location>
        <begin position="1"/>
        <end position="117"/>
    </location>
</feature>
<keyword evidence="1" id="KW-0436">Ligase</keyword>
<evidence type="ECO:0000259" key="3">
    <source>
        <dbReference type="PROSITE" id="PS50263"/>
    </source>
</evidence>
<accession>A0A2C6KE25</accession>
<dbReference type="Proteomes" id="UP000221165">
    <property type="component" value="Unassembled WGS sequence"/>
</dbReference>
<keyword evidence="5" id="KW-1185">Reference proteome</keyword>
<comment type="caution">
    <text evidence="4">The sequence shown here is derived from an EMBL/GenBank/DDBJ whole genome shotgun (WGS) entry which is preliminary data.</text>
</comment>
<evidence type="ECO:0000256" key="1">
    <source>
        <dbReference type="ARBA" id="ARBA00022598"/>
    </source>
</evidence>